<dbReference type="EMBL" id="HBGA01050817">
    <property type="protein sequence ID" value="CAD9007621.1"/>
    <property type="molecule type" value="Transcribed_RNA"/>
</dbReference>
<protein>
    <submittedName>
        <fullName evidence="1">Uncharacterized protein</fullName>
    </submittedName>
</protein>
<organism evidence="1">
    <name type="scientific">Eutreptiella gymnastica</name>
    <dbReference type="NCBI Taxonomy" id="73025"/>
    <lineage>
        <taxon>Eukaryota</taxon>
        <taxon>Discoba</taxon>
        <taxon>Euglenozoa</taxon>
        <taxon>Euglenida</taxon>
        <taxon>Spirocuta</taxon>
        <taxon>Euglenophyceae</taxon>
        <taxon>Eutreptiales</taxon>
        <taxon>Eutreptiaceae</taxon>
        <taxon>Eutreptiella</taxon>
    </lineage>
</organism>
<dbReference type="AlphaFoldDB" id="A0A7S1ICF3"/>
<reference evidence="1" key="1">
    <citation type="submission" date="2021-01" db="EMBL/GenBank/DDBJ databases">
        <authorList>
            <person name="Corre E."/>
            <person name="Pelletier E."/>
            <person name="Niang G."/>
            <person name="Scheremetjew M."/>
            <person name="Finn R."/>
            <person name="Kale V."/>
            <person name="Holt S."/>
            <person name="Cochrane G."/>
            <person name="Meng A."/>
            <person name="Brown T."/>
            <person name="Cohen L."/>
        </authorList>
    </citation>
    <scope>NUCLEOTIDE SEQUENCE</scope>
    <source>
        <strain evidence="1">NIES-381</strain>
    </source>
</reference>
<sequence length="104" mass="11706">MIKQPKAACRWITGVELGGRPGFGECRPRGARTETPVSAQIPKAIRQLYRWHKGNRPYTEPKAGGSRQAPTLAQVEQLCWERKIATKKQNRQLPARDQTPKSEG</sequence>
<name>A0A7S1ICF3_9EUGL</name>
<accession>A0A7S1ICF3</accession>
<evidence type="ECO:0000313" key="1">
    <source>
        <dbReference type="EMBL" id="CAD9007621.1"/>
    </source>
</evidence>
<proteinExistence type="predicted"/>
<gene>
    <name evidence="1" type="ORF">EGYM00392_LOCUS18714</name>
</gene>